<keyword evidence="6" id="KW-1185">Reference proteome</keyword>
<accession>A0A1G7TDW3</accession>
<dbReference type="STRING" id="440168.SAMN04487974_10261"/>
<feature type="signal peptide" evidence="4">
    <location>
        <begin position="1"/>
        <end position="30"/>
    </location>
</feature>
<dbReference type="CDD" id="cd13604">
    <property type="entry name" value="PBP2_TRAP_ketoacid_lactate_like"/>
    <property type="match status" value="1"/>
</dbReference>
<dbReference type="PROSITE" id="PS51318">
    <property type="entry name" value="TAT"/>
    <property type="match status" value="1"/>
</dbReference>
<proteinExistence type="predicted"/>
<dbReference type="NCBIfam" id="NF037995">
    <property type="entry name" value="TRAP_S1"/>
    <property type="match status" value="1"/>
</dbReference>
<dbReference type="PIRSF" id="PIRSF039026">
    <property type="entry name" value="SiaP"/>
    <property type="match status" value="1"/>
</dbReference>
<keyword evidence="1 4" id="KW-0732">Signal</keyword>
<protein>
    <submittedName>
        <fullName evidence="5">TRAP-type mannitol/chloroaromatic compound transport system, substrate-binding protein</fullName>
    </submittedName>
</protein>
<dbReference type="InterPro" id="IPR026289">
    <property type="entry name" value="SBP_TakP-like"/>
</dbReference>
<dbReference type="Pfam" id="PF03480">
    <property type="entry name" value="DctP"/>
    <property type="match status" value="1"/>
</dbReference>
<evidence type="ECO:0000256" key="4">
    <source>
        <dbReference type="SAM" id="SignalP"/>
    </source>
</evidence>
<gene>
    <name evidence="5" type="ORF">SAMN04487974_10261</name>
</gene>
<dbReference type="OrthoDB" id="9780733at2"/>
<evidence type="ECO:0000256" key="2">
    <source>
        <dbReference type="PIRSR" id="PIRSR039026-1"/>
    </source>
</evidence>
<dbReference type="Gene3D" id="3.40.190.170">
    <property type="entry name" value="Bacterial extracellular solute-binding protein, family 7"/>
    <property type="match status" value="1"/>
</dbReference>
<evidence type="ECO:0000313" key="6">
    <source>
        <dbReference type="Proteomes" id="UP000199495"/>
    </source>
</evidence>
<dbReference type="GO" id="GO:0046872">
    <property type="term" value="F:metal ion binding"/>
    <property type="evidence" value="ECO:0007669"/>
    <property type="project" value="UniProtKB-KW"/>
</dbReference>
<dbReference type="GO" id="GO:0055085">
    <property type="term" value="P:transmembrane transport"/>
    <property type="evidence" value="ECO:0007669"/>
    <property type="project" value="InterPro"/>
</dbReference>
<dbReference type="InterPro" id="IPR018389">
    <property type="entry name" value="DctP_fam"/>
</dbReference>
<evidence type="ECO:0000256" key="1">
    <source>
        <dbReference type="ARBA" id="ARBA00022729"/>
    </source>
</evidence>
<feature type="binding site" evidence="3">
    <location>
        <position position="242"/>
    </location>
    <ligand>
        <name>substrate</name>
    </ligand>
</feature>
<dbReference type="Proteomes" id="UP000199495">
    <property type="component" value="Unassembled WGS sequence"/>
</dbReference>
<dbReference type="AlphaFoldDB" id="A0A1G7TDW3"/>
<dbReference type="InterPro" id="IPR038404">
    <property type="entry name" value="TRAP_DctP_sf"/>
</dbReference>
<dbReference type="GO" id="GO:0031317">
    <property type="term" value="C:tripartite ATP-independent periplasmic transporter complex"/>
    <property type="evidence" value="ECO:0007669"/>
    <property type="project" value="InterPro"/>
</dbReference>
<name>A0A1G7TDW3_9HYPH</name>
<evidence type="ECO:0000313" key="5">
    <source>
        <dbReference type="EMBL" id="SDG33488.1"/>
    </source>
</evidence>
<dbReference type="InterPro" id="IPR006311">
    <property type="entry name" value="TAT_signal"/>
</dbReference>
<dbReference type="RefSeq" id="WP_090592387.1">
    <property type="nucleotide sequence ID" value="NZ_FNCS01000002.1"/>
</dbReference>
<evidence type="ECO:0000256" key="3">
    <source>
        <dbReference type="PIRSR" id="PIRSR039026-2"/>
    </source>
</evidence>
<dbReference type="EMBL" id="FNCS01000002">
    <property type="protein sequence ID" value="SDG33488.1"/>
    <property type="molecule type" value="Genomic_DNA"/>
</dbReference>
<feature type="chain" id="PRO_5011626452" evidence="4">
    <location>
        <begin position="31"/>
        <end position="367"/>
    </location>
</feature>
<reference evidence="5 6" key="1">
    <citation type="submission" date="2016-10" db="EMBL/GenBank/DDBJ databases">
        <authorList>
            <person name="de Groot N.N."/>
        </authorList>
    </citation>
    <scope>NUCLEOTIDE SEQUENCE [LARGE SCALE GENOMIC DNA]</scope>
    <source>
        <strain evidence="5 6">CGMCC 1.10267</strain>
    </source>
</reference>
<dbReference type="PANTHER" id="PTHR33376">
    <property type="match status" value="1"/>
</dbReference>
<feature type="binding site" evidence="3">
    <location>
        <position position="217"/>
    </location>
    <ligand>
        <name>Na(+)</name>
        <dbReference type="ChEBI" id="CHEBI:29101"/>
    </ligand>
</feature>
<feature type="binding site" evidence="2">
    <location>
        <position position="158"/>
    </location>
    <ligand>
        <name>substrate</name>
    </ligand>
</feature>
<organism evidence="5 6">
    <name type="scientific">Pelagibacterium luteolum</name>
    <dbReference type="NCBI Taxonomy" id="440168"/>
    <lineage>
        <taxon>Bacteria</taxon>
        <taxon>Pseudomonadati</taxon>
        <taxon>Pseudomonadota</taxon>
        <taxon>Alphaproteobacteria</taxon>
        <taxon>Hyphomicrobiales</taxon>
        <taxon>Devosiaceae</taxon>
        <taxon>Pelagibacterium</taxon>
    </lineage>
</organism>
<keyword evidence="3" id="KW-0479">Metal-binding</keyword>
<feature type="binding site" evidence="2">
    <location>
        <position position="179"/>
    </location>
    <ligand>
        <name>substrate</name>
    </ligand>
</feature>
<dbReference type="PANTHER" id="PTHR33376:SF5">
    <property type="entry name" value="EXTRACYTOPLASMIC SOLUTE RECEPTOR PROTEIN"/>
    <property type="match status" value="1"/>
</dbReference>
<dbReference type="Gene3D" id="3.40.190.10">
    <property type="entry name" value="Periplasmic binding protein-like II"/>
    <property type="match status" value="1"/>
</dbReference>
<sequence length="367" mass="39787">MKRRDFFLKAGAATAGAAAAATTLAAPAIAQGNITWRMVTTWPQNFPGLGVGAQRLADRITAASGGRLTVQVYAAGEMVPGLQALDAVIDGSAEMSHGAAYYWQNKSMGLSFYTGVPFGMTNRELAAWVRHMGGQQLWDEIYDGFGVQGFLSGDTGTQAGGWFRNELTGVADIQGLRFRTPGLGGQVWEKLGASVTNLAAGDIFPALQNGTLDAAEFVGPYNDLALGFYQIAKNYYFPSFIEPGLATELVVDKAKYQALPQDLQDLVRFVCQAEYDEVASDFAANDPRALQTLVNDHGVTVRQFPDEIMEAGAVAAKEILTDIRDNGDDLTKRVAESYVEAFNIVRQKTDGTDSLYLRAREQYFTLE</sequence>
<feature type="binding site" evidence="3">
    <location>
        <position position="216"/>
    </location>
    <ligand>
        <name>substrate</name>
    </ligand>
</feature>